<dbReference type="InterPro" id="IPR029063">
    <property type="entry name" value="SAM-dependent_MTases_sf"/>
</dbReference>
<comment type="caution">
    <text evidence="1">The sequence shown here is derived from an EMBL/GenBank/DDBJ whole genome shotgun (WGS) entry which is preliminary data.</text>
</comment>
<feature type="non-terminal residue" evidence="1">
    <location>
        <position position="97"/>
    </location>
</feature>
<gene>
    <name evidence="1" type="ORF">E1091_11710</name>
</gene>
<dbReference type="EMBL" id="SMKE01000397">
    <property type="protein sequence ID" value="TDB93615.1"/>
    <property type="molecule type" value="Genomic_DNA"/>
</dbReference>
<proteinExistence type="predicted"/>
<reference evidence="1 2" key="1">
    <citation type="submission" date="2019-02" db="EMBL/GenBank/DDBJ databases">
        <title>Draft genome sequences of novel Actinobacteria.</title>
        <authorList>
            <person name="Sahin N."/>
            <person name="Ay H."/>
            <person name="Saygin H."/>
        </authorList>
    </citation>
    <scope>NUCLEOTIDE SEQUENCE [LARGE SCALE GENOMIC DNA]</scope>
    <source>
        <strain evidence="1 2">JCM 30529</strain>
    </source>
</reference>
<dbReference type="GO" id="GO:0008168">
    <property type="term" value="F:methyltransferase activity"/>
    <property type="evidence" value="ECO:0007669"/>
    <property type="project" value="UniProtKB-KW"/>
</dbReference>
<sequence length="97" mass="9890">MGVGTVSSAGLRGAMVDELVADHEAKGLVMRPEVEAALRVVPREVFTPGVPLAEAYDGSSAVVTKRRGAETVSSVSAPWLIAEMLGQAADALDGGLA</sequence>
<organism evidence="1 2">
    <name type="scientific">Micromonospora fluostatini</name>
    <dbReference type="NCBI Taxonomy" id="1629071"/>
    <lineage>
        <taxon>Bacteria</taxon>
        <taxon>Bacillati</taxon>
        <taxon>Actinomycetota</taxon>
        <taxon>Actinomycetes</taxon>
        <taxon>Micromonosporales</taxon>
        <taxon>Micromonosporaceae</taxon>
        <taxon>Micromonospora</taxon>
    </lineage>
</organism>
<dbReference type="Proteomes" id="UP000295626">
    <property type="component" value="Unassembled WGS sequence"/>
</dbReference>
<protein>
    <submittedName>
        <fullName evidence="1">Methyltransferase, FxLD system</fullName>
    </submittedName>
</protein>
<name>A0ABY2DG10_9ACTN</name>
<keyword evidence="2" id="KW-1185">Reference proteome</keyword>
<accession>A0ABY2DG10</accession>
<keyword evidence="1" id="KW-0489">Methyltransferase</keyword>
<keyword evidence="1" id="KW-0808">Transferase</keyword>
<dbReference type="Gene3D" id="3.40.50.150">
    <property type="entry name" value="Vaccinia Virus protein VP39"/>
    <property type="match status" value="1"/>
</dbReference>
<evidence type="ECO:0000313" key="1">
    <source>
        <dbReference type="EMBL" id="TDB93615.1"/>
    </source>
</evidence>
<dbReference type="GO" id="GO:0032259">
    <property type="term" value="P:methylation"/>
    <property type="evidence" value="ECO:0007669"/>
    <property type="project" value="UniProtKB-KW"/>
</dbReference>
<evidence type="ECO:0000313" key="2">
    <source>
        <dbReference type="Proteomes" id="UP000295626"/>
    </source>
</evidence>